<proteinExistence type="predicted"/>
<dbReference type="RefSeq" id="WP_218547872.1">
    <property type="nucleotide sequence ID" value="NZ_JAGSPD010000020.1"/>
</dbReference>
<evidence type="ECO:0008006" key="3">
    <source>
        <dbReference type="Google" id="ProtNLM"/>
    </source>
</evidence>
<sequence length="356" mass="38361">MFFGIGGFKYELLLGKVQKPSKIMGSCYPFGLKHKGYNDVVSANVNSVASRFMFGGKEFNDELGLDWYDVSARNYDPALGRWMNLDPLAEQMRRHSPYNYAFDNPIYFMDPDGMAPVGCPDGNCDDYAVNEDTVVNTNDNEVIVGENVTNDLGEINIGSVITNSAQGAHTVESDGKYRFYGFRVKGSEESGDFKGSFDLSGFSAGYDASDANLLLGEAHGDASVHSLKLQASGQYKDIEVDAEAALFEAYADGDLEIYSNPNGKEGFEAGGSVGVSAISLDFNPSFPIPFTNLRFTLNSGGSLGTANIGGRAAGTYDNETGDFEATAMIQAGFGPGFKIGGTITNRKQEINTNKKR</sequence>
<dbReference type="PANTHER" id="PTHR32305:SF15">
    <property type="entry name" value="PROTEIN RHSA-RELATED"/>
    <property type="match status" value="1"/>
</dbReference>
<protein>
    <recommendedName>
        <fullName evidence="3">RHS repeat-associated core domain-containing protein</fullName>
    </recommendedName>
</protein>
<name>A0A9X1JPP6_9FLAO</name>
<reference evidence="1" key="1">
    <citation type="submission" date="2021-04" db="EMBL/GenBank/DDBJ databases">
        <authorList>
            <person name="Pira H."/>
            <person name="Risdian C."/>
            <person name="Wink J."/>
        </authorList>
    </citation>
    <scope>NUCLEOTIDE SEQUENCE</scope>
    <source>
        <strain evidence="1">WHY3</strain>
    </source>
</reference>
<organism evidence="1 2">
    <name type="scientific">Winogradskyella luteola</name>
    <dbReference type="NCBI Taxonomy" id="2828330"/>
    <lineage>
        <taxon>Bacteria</taxon>
        <taxon>Pseudomonadati</taxon>
        <taxon>Bacteroidota</taxon>
        <taxon>Flavobacteriia</taxon>
        <taxon>Flavobacteriales</taxon>
        <taxon>Flavobacteriaceae</taxon>
        <taxon>Winogradskyella</taxon>
    </lineage>
</organism>
<dbReference type="EMBL" id="JAGSPD010000020">
    <property type="protein sequence ID" value="MBV7270641.1"/>
    <property type="molecule type" value="Genomic_DNA"/>
</dbReference>
<dbReference type="AlphaFoldDB" id="A0A9X1JPP6"/>
<dbReference type="Proteomes" id="UP001138894">
    <property type="component" value="Unassembled WGS sequence"/>
</dbReference>
<comment type="caution">
    <text evidence="1">The sequence shown here is derived from an EMBL/GenBank/DDBJ whole genome shotgun (WGS) entry which is preliminary data.</text>
</comment>
<dbReference type="InterPro" id="IPR022385">
    <property type="entry name" value="Rhs_assc_core"/>
</dbReference>
<keyword evidence="2" id="KW-1185">Reference proteome</keyword>
<evidence type="ECO:0000313" key="1">
    <source>
        <dbReference type="EMBL" id="MBV7270641.1"/>
    </source>
</evidence>
<evidence type="ECO:0000313" key="2">
    <source>
        <dbReference type="Proteomes" id="UP001138894"/>
    </source>
</evidence>
<dbReference type="PANTHER" id="PTHR32305">
    <property type="match status" value="1"/>
</dbReference>
<dbReference type="InterPro" id="IPR050708">
    <property type="entry name" value="T6SS_VgrG/RHS"/>
</dbReference>
<gene>
    <name evidence="1" type="ORF">KCG49_15740</name>
</gene>
<accession>A0A9X1JPP6</accession>
<dbReference type="NCBIfam" id="TIGR03696">
    <property type="entry name" value="Rhs_assc_core"/>
    <property type="match status" value="1"/>
</dbReference>